<dbReference type="EMBL" id="WHVB01000002">
    <property type="protein sequence ID" value="KAF8486206.1"/>
    <property type="molecule type" value="Genomic_DNA"/>
</dbReference>
<protein>
    <submittedName>
        <fullName evidence="2">Uncharacterized protein</fullName>
    </submittedName>
</protein>
<accession>A0A9P5N4S8</accession>
<dbReference type="EMBL" id="WHVB01000158">
    <property type="protein sequence ID" value="KAF8460778.1"/>
    <property type="molecule type" value="Genomic_DNA"/>
</dbReference>
<comment type="caution">
    <text evidence="2">The sequence shown here is derived from an EMBL/GenBank/DDBJ whole genome shotgun (WGS) entry which is preliminary data.</text>
</comment>
<organism evidence="2 3">
    <name type="scientific">Russula ochroleuca</name>
    <dbReference type="NCBI Taxonomy" id="152965"/>
    <lineage>
        <taxon>Eukaryota</taxon>
        <taxon>Fungi</taxon>
        <taxon>Dikarya</taxon>
        <taxon>Basidiomycota</taxon>
        <taxon>Agaricomycotina</taxon>
        <taxon>Agaricomycetes</taxon>
        <taxon>Russulales</taxon>
        <taxon>Russulaceae</taxon>
        <taxon>Russula</taxon>
    </lineage>
</organism>
<dbReference type="Proteomes" id="UP000759537">
    <property type="component" value="Unassembled WGS sequence"/>
</dbReference>
<reference evidence="2" key="1">
    <citation type="submission" date="2019-10" db="EMBL/GenBank/DDBJ databases">
        <authorList>
            <consortium name="DOE Joint Genome Institute"/>
            <person name="Kuo A."/>
            <person name="Miyauchi S."/>
            <person name="Kiss E."/>
            <person name="Drula E."/>
            <person name="Kohler A."/>
            <person name="Sanchez-Garcia M."/>
            <person name="Andreopoulos B."/>
            <person name="Barry K.W."/>
            <person name="Bonito G."/>
            <person name="Buee M."/>
            <person name="Carver A."/>
            <person name="Chen C."/>
            <person name="Cichocki N."/>
            <person name="Clum A."/>
            <person name="Culley D."/>
            <person name="Crous P.W."/>
            <person name="Fauchery L."/>
            <person name="Girlanda M."/>
            <person name="Hayes R."/>
            <person name="Keri Z."/>
            <person name="LaButti K."/>
            <person name="Lipzen A."/>
            <person name="Lombard V."/>
            <person name="Magnuson J."/>
            <person name="Maillard F."/>
            <person name="Morin E."/>
            <person name="Murat C."/>
            <person name="Nolan M."/>
            <person name="Ohm R."/>
            <person name="Pangilinan J."/>
            <person name="Pereira M."/>
            <person name="Perotto S."/>
            <person name="Peter M."/>
            <person name="Riley R."/>
            <person name="Sitrit Y."/>
            <person name="Stielow B."/>
            <person name="Szollosi G."/>
            <person name="Zifcakova L."/>
            <person name="Stursova M."/>
            <person name="Spatafora J.W."/>
            <person name="Tedersoo L."/>
            <person name="Vaario L.-M."/>
            <person name="Yamada A."/>
            <person name="Yan M."/>
            <person name="Wang P."/>
            <person name="Xu J."/>
            <person name="Bruns T."/>
            <person name="Baldrian P."/>
            <person name="Vilgalys R."/>
            <person name="Henrissat B."/>
            <person name="Grigoriev I.V."/>
            <person name="Hibbett D."/>
            <person name="Nagy L.G."/>
            <person name="Martin F.M."/>
        </authorList>
    </citation>
    <scope>NUCLEOTIDE SEQUENCE</scope>
    <source>
        <strain evidence="2">Prilba</strain>
    </source>
</reference>
<reference evidence="2" key="2">
    <citation type="journal article" date="2020" name="Nat. Commun.">
        <title>Large-scale genome sequencing of mycorrhizal fungi provides insights into the early evolution of symbiotic traits.</title>
        <authorList>
            <person name="Miyauchi S."/>
            <person name="Kiss E."/>
            <person name="Kuo A."/>
            <person name="Drula E."/>
            <person name="Kohler A."/>
            <person name="Sanchez-Garcia M."/>
            <person name="Morin E."/>
            <person name="Andreopoulos B."/>
            <person name="Barry K.W."/>
            <person name="Bonito G."/>
            <person name="Buee M."/>
            <person name="Carver A."/>
            <person name="Chen C."/>
            <person name="Cichocki N."/>
            <person name="Clum A."/>
            <person name="Culley D."/>
            <person name="Crous P.W."/>
            <person name="Fauchery L."/>
            <person name="Girlanda M."/>
            <person name="Hayes R.D."/>
            <person name="Keri Z."/>
            <person name="LaButti K."/>
            <person name="Lipzen A."/>
            <person name="Lombard V."/>
            <person name="Magnuson J."/>
            <person name="Maillard F."/>
            <person name="Murat C."/>
            <person name="Nolan M."/>
            <person name="Ohm R.A."/>
            <person name="Pangilinan J."/>
            <person name="Pereira M.F."/>
            <person name="Perotto S."/>
            <person name="Peter M."/>
            <person name="Pfister S."/>
            <person name="Riley R."/>
            <person name="Sitrit Y."/>
            <person name="Stielow J.B."/>
            <person name="Szollosi G."/>
            <person name="Zifcakova L."/>
            <person name="Stursova M."/>
            <person name="Spatafora J.W."/>
            <person name="Tedersoo L."/>
            <person name="Vaario L.M."/>
            <person name="Yamada A."/>
            <person name="Yan M."/>
            <person name="Wang P."/>
            <person name="Xu J."/>
            <person name="Bruns T."/>
            <person name="Baldrian P."/>
            <person name="Vilgalys R."/>
            <person name="Dunand C."/>
            <person name="Henrissat B."/>
            <person name="Grigoriev I.V."/>
            <person name="Hibbett D."/>
            <person name="Nagy L.G."/>
            <person name="Martin F.M."/>
        </authorList>
    </citation>
    <scope>NUCLEOTIDE SEQUENCE</scope>
    <source>
        <strain evidence="2">Prilba</strain>
    </source>
</reference>
<evidence type="ECO:0000313" key="3">
    <source>
        <dbReference type="Proteomes" id="UP000759537"/>
    </source>
</evidence>
<keyword evidence="3" id="KW-1185">Reference proteome</keyword>
<gene>
    <name evidence="2" type="ORF">DFH94DRAFT_688556</name>
    <name evidence="1" type="ORF">DFH94DRAFT_700223</name>
</gene>
<evidence type="ECO:0000313" key="1">
    <source>
        <dbReference type="EMBL" id="KAF8460778.1"/>
    </source>
</evidence>
<proteinExistence type="predicted"/>
<evidence type="ECO:0000313" key="2">
    <source>
        <dbReference type="EMBL" id="KAF8486206.1"/>
    </source>
</evidence>
<sequence length="245" mass="26677">MQSGAVSHSRGGYHVAAPAESTGASMLSVIRWLYWDDTADLRITSGVPIPLIDVYQAGKTLKGSKRAKRIRTYEPSRIVNRSRSGTRVLRAILAESRSSKSAVSETPLLLDPPQFSAHAQDDAEQVVYHGGACPPFLVTLEVVRRDWSFVFGESPHEVVQLRAQPSITSAFRLKTHLALRPEGGGVYVIPCGADLLGVRHHPDGNGLFIEHSNEFCLCNSPAAEDVLGDPGVWQAIRAMSKNARL</sequence>
<name>A0A9P5N4S8_9AGAM</name>
<dbReference type="AlphaFoldDB" id="A0A9P5N4S8"/>